<keyword evidence="1" id="KW-0812">Transmembrane</keyword>
<sequence>MPNCSYPAGRYVDCYEPTVLNADEGHCCFANGTCCVGYTQQGAPVALGCCPAEYRCVVTAGMAAGEHGCAKMDGTLNSIFVSILVVIVFFALVALSAMFLRARRRQRLRRMMEATYDDAYGYGIEGVAVSSSYIARPRSSQYRVGAEEGAGGEEMAVYSAATVEAVREEVQRGQQ</sequence>
<evidence type="ECO:0000313" key="2">
    <source>
        <dbReference type="EMBL" id="CAE0239136.1"/>
    </source>
</evidence>
<dbReference type="EMBL" id="HBIB01001845">
    <property type="protein sequence ID" value="CAE0239136.1"/>
    <property type="molecule type" value="Transcribed_RNA"/>
</dbReference>
<feature type="transmembrane region" description="Helical" evidence="1">
    <location>
        <begin position="79"/>
        <end position="102"/>
    </location>
</feature>
<protein>
    <submittedName>
        <fullName evidence="2">Uncharacterized protein</fullName>
    </submittedName>
</protein>
<proteinExistence type="predicted"/>
<keyword evidence="1" id="KW-1133">Transmembrane helix</keyword>
<dbReference type="AlphaFoldDB" id="A0A7S3CWA1"/>
<gene>
    <name evidence="2" type="ORF">PBIL07802_LOCUS1280</name>
</gene>
<name>A0A7S3CWA1_9EUKA</name>
<keyword evidence="1" id="KW-0472">Membrane</keyword>
<evidence type="ECO:0000256" key="1">
    <source>
        <dbReference type="SAM" id="Phobius"/>
    </source>
</evidence>
<accession>A0A7S3CWA1</accession>
<reference evidence="2" key="1">
    <citation type="submission" date="2021-01" db="EMBL/GenBank/DDBJ databases">
        <authorList>
            <person name="Corre E."/>
            <person name="Pelletier E."/>
            <person name="Niang G."/>
            <person name="Scheremetjew M."/>
            <person name="Finn R."/>
            <person name="Kale V."/>
            <person name="Holt S."/>
            <person name="Cochrane G."/>
            <person name="Meng A."/>
            <person name="Brown T."/>
            <person name="Cohen L."/>
        </authorList>
    </citation>
    <scope>NUCLEOTIDE SEQUENCE</scope>
    <source>
        <strain evidence="2">NIES-2562</strain>
    </source>
</reference>
<organism evidence="2">
    <name type="scientific">Palpitomonas bilix</name>
    <dbReference type="NCBI Taxonomy" id="652834"/>
    <lineage>
        <taxon>Eukaryota</taxon>
        <taxon>Eukaryota incertae sedis</taxon>
    </lineage>
</organism>